<name>A0A5E4N2Z5_9HEMI</name>
<reference evidence="2 3" key="1">
    <citation type="submission" date="2019-08" db="EMBL/GenBank/DDBJ databases">
        <authorList>
            <person name="Alioto T."/>
            <person name="Alioto T."/>
            <person name="Gomez Garrido J."/>
        </authorList>
    </citation>
    <scope>NUCLEOTIDE SEQUENCE [LARGE SCALE GENOMIC DNA]</scope>
</reference>
<feature type="compositionally biased region" description="Polar residues" evidence="1">
    <location>
        <begin position="58"/>
        <end position="70"/>
    </location>
</feature>
<organism evidence="2 3">
    <name type="scientific">Cinara cedri</name>
    <dbReference type="NCBI Taxonomy" id="506608"/>
    <lineage>
        <taxon>Eukaryota</taxon>
        <taxon>Metazoa</taxon>
        <taxon>Ecdysozoa</taxon>
        <taxon>Arthropoda</taxon>
        <taxon>Hexapoda</taxon>
        <taxon>Insecta</taxon>
        <taxon>Pterygota</taxon>
        <taxon>Neoptera</taxon>
        <taxon>Paraneoptera</taxon>
        <taxon>Hemiptera</taxon>
        <taxon>Sternorrhyncha</taxon>
        <taxon>Aphidomorpha</taxon>
        <taxon>Aphidoidea</taxon>
        <taxon>Aphididae</taxon>
        <taxon>Lachninae</taxon>
        <taxon>Cinara</taxon>
    </lineage>
</organism>
<evidence type="ECO:0000313" key="3">
    <source>
        <dbReference type="Proteomes" id="UP000325440"/>
    </source>
</evidence>
<gene>
    <name evidence="2" type="ORF">CINCED_3A005253</name>
</gene>
<feature type="region of interest" description="Disordered" evidence="1">
    <location>
        <begin position="31"/>
        <end position="70"/>
    </location>
</feature>
<dbReference type="OrthoDB" id="6593055at2759"/>
<dbReference type="Proteomes" id="UP000325440">
    <property type="component" value="Unassembled WGS sequence"/>
</dbReference>
<evidence type="ECO:0000256" key="1">
    <source>
        <dbReference type="SAM" id="MobiDB-lite"/>
    </source>
</evidence>
<keyword evidence="3" id="KW-1185">Reference proteome</keyword>
<proteinExistence type="predicted"/>
<dbReference type="EMBL" id="CABPRJ010001459">
    <property type="protein sequence ID" value="VVC37937.1"/>
    <property type="molecule type" value="Genomic_DNA"/>
</dbReference>
<accession>A0A5E4N2Z5</accession>
<evidence type="ECO:0000313" key="2">
    <source>
        <dbReference type="EMBL" id="VVC37937.1"/>
    </source>
</evidence>
<feature type="compositionally biased region" description="Low complexity" evidence="1">
    <location>
        <begin position="31"/>
        <end position="43"/>
    </location>
</feature>
<sequence>MPQSSNIPISPKVKNENKLIQAAYLINNTTNNSMMNSSDSSSMLDDDTMDNNSDTDPVSASTTPEISTINHIKPQPPIFVKGIIDFSKTCEALMELIGVDNFYCKSSSDRLKIQTANSESY</sequence>
<dbReference type="AlphaFoldDB" id="A0A5E4N2Z5"/>
<protein>
    <submittedName>
        <fullName evidence="2">Uncharacterized protein</fullName>
    </submittedName>
</protein>